<evidence type="ECO:0000256" key="1">
    <source>
        <dbReference type="SAM" id="MobiDB-lite"/>
    </source>
</evidence>
<evidence type="ECO:0000313" key="3">
    <source>
        <dbReference type="WBParaSite" id="maker-unitig_18121-snap-gene-0.2-mRNA-1"/>
    </source>
</evidence>
<dbReference type="GO" id="GO:0019005">
    <property type="term" value="C:SCF ubiquitin ligase complex"/>
    <property type="evidence" value="ECO:0007669"/>
    <property type="project" value="TreeGrafter"/>
</dbReference>
<feature type="compositionally biased region" description="Polar residues" evidence="1">
    <location>
        <begin position="23"/>
        <end position="39"/>
    </location>
</feature>
<protein>
    <submittedName>
        <fullName evidence="3">F-box and leucine rich repeat protein 13</fullName>
    </submittedName>
</protein>
<sequence>LRILELLCGPTNHCHHGPGRSSIGLSRSQPQDSCGSVSRVSPPAAESTGLQELTPAACNLLTPKVTTAWAVWDRGLAKLCLRYCSAGGRPGMATMPLSLTGLRHLEPPPRPDAVAKRLPFRRTRDDSSTRSPERGAGNGFCGLGPAALAKAAARLSLAELRELTLSPCDSLTETCVSQVSIRLMIRDTNLSIVRPLIGWYLRSDTICYRDLLHLETDTSHSTERFCFITDNLLTFIGQRCPSLRLLRLEPCTLVTDQGIRMLAPCLVETATTASERLSRDEALRAIEESPGSRNLKVLVLEGCSRIENSRKAAERLQKSLVRLDQCLLRQDSGTVAAPKFNIMVKLFVGNINDPPVGTWKTGFDRHSQAYAPVNANSHNTSLRFVGVSATAAPGGPVVLTPTTYKRQTGNFPELRSAAAAGASLPERDVRRYHPYTNLFANLSAQQTNLRQTN</sequence>
<name>A0A1I8F3D9_9PLAT</name>
<proteinExistence type="predicted"/>
<dbReference type="GO" id="GO:0031146">
    <property type="term" value="P:SCF-dependent proteasomal ubiquitin-dependent protein catabolic process"/>
    <property type="evidence" value="ECO:0007669"/>
    <property type="project" value="TreeGrafter"/>
</dbReference>
<dbReference type="PANTHER" id="PTHR13318:SF190">
    <property type="entry name" value="PARTNER OF PAIRED, ISOFORM B"/>
    <property type="match status" value="1"/>
</dbReference>
<reference evidence="3" key="1">
    <citation type="submission" date="2016-11" db="UniProtKB">
        <authorList>
            <consortium name="WormBaseParasite"/>
        </authorList>
    </citation>
    <scope>IDENTIFICATION</scope>
</reference>
<evidence type="ECO:0000313" key="2">
    <source>
        <dbReference type="Proteomes" id="UP000095280"/>
    </source>
</evidence>
<keyword evidence="2" id="KW-1185">Reference proteome</keyword>
<dbReference type="AlphaFoldDB" id="A0A1I8F3D9"/>
<feature type="region of interest" description="Disordered" evidence="1">
    <location>
        <begin position="17"/>
        <end position="48"/>
    </location>
</feature>
<dbReference type="InterPro" id="IPR032675">
    <property type="entry name" value="LRR_dom_sf"/>
</dbReference>
<dbReference type="InterPro" id="IPR006553">
    <property type="entry name" value="Leu-rich_rpt_Cys-con_subtyp"/>
</dbReference>
<dbReference type="SMART" id="SM00367">
    <property type="entry name" value="LRR_CC"/>
    <property type="match status" value="2"/>
</dbReference>
<dbReference type="WBParaSite" id="maker-unitig_18121-snap-gene-0.2-mRNA-1">
    <property type="protein sequence ID" value="maker-unitig_18121-snap-gene-0.2-mRNA-1"/>
    <property type="gene ID" value="maker-unitig_18121-snap-gene-0.2"/>
</dbReference>
<accession>A0A1I8F3D9</accession>
<dbReference type="SUPFAM" id="SSF52047">
    <property type="entry name" value="RNI-like"/>
    <property type="match status" value="1"/>
</dbReference>
<dbReference type="Proteomes" id="UP000095280">
    <property type="component" value="Unplaced"/>
</dbReference>
<dbReference type="Gene3D" id="3.80.10.10">
    <property type="entry name" value="Ribonuclease Inhibitor"/>
    <property type="match status" value="1"/>
</dbReference>
<organism evidence="2 3">
    <name type="scientific">Macrostomum lignano</name>
    <dbReference type="NCBI Taxonomy" id="282301"/>
    <lineage>
        <taxon>Eukaryota</taxon>
        <taxon>Metazoa</taxon>
        <taxon>Spiralia</taxon>
        <taxon>Lophotrochozoa</taxon>
        <taxon>Platyhelminthes</taxon>
        <taxon>Rhabditophora</taxon>
        <taxon>Macrostomorpha</taxon>
        <taxon>Macrostomida</taxon>
        <taxon>Macrostomidae</taxon>
        <taxon>Macrostomum</taxon>
    </lineage>
</organism>
<dbReference type="PANTHER" id="PTHR13318">
    <property type="entry name" value="PARTNER OF PAIRED, ISOFORM B-RELATED"/>
    <property type="match status" value="1"/>
</dbReference>